<comment type="similarity">
    <text evidence="3">In the N-terminal section; belongs to the glycosyltransferase 51 family.</text>
</comment>
<dbReference type="GO" id="GO:0008360">
    <property type="term" value="P:regulation of cell shape"/>
    <property type="evidence" value="ECO:0007669"/>
    <property type="project" value="UniProtKB-KW"/>
</dbReference>
<keyword evidence="13" id="KW-0511">Multifunctional enzyme</keyword>
<dbReference type="SUPFAM" id="SSF56601">
    <property type="entry name" value="beta-lactamase/transpeptidase-like"/>
    <property type="match status" value="1"/>
</dbReference>
<dbReference type="GO" id="GO:0071555">
    <property type="term" value="P:cell wall organization"/>
    <property type="evidence" value="ECO:0007669"/>
    <property type="project" value="UniProtKB-KW"/>
</dbReference>
<evidence type="ECO:0000256" key="13">
    <source>
        <dbReference type="ARBA" id="ARBA00023268"/>
    </source>
</evidence>
<evidence type="ECO:0000256" key="7">
    <source>
        <dbReference type="ARBA" id="ARBA00022676"/>
    </source>
</evidence>
<keyword evidence="7" id="KW-0328">Glycosyltransferase</keyword>
<keyword evidence="4" id="KW-1003">Cell membrane</keyword>
<proteinExistence type="inferred from homology"/>
<dbReference type="Gene3D" id="3.40.710.10">
    <property type="entry name" value="DD-peptidase/beta-lactamase superfamily"/>
    <property type="match status" value="1"/>
</dbReference>
<comment type="similarity">
    <text evidence="2">In the C-terminal section; belongs to the transpeptidase family.</text>
</comment>
<feature type="domain" description="Penicillin-binding protein transpeptidase" evidence="18">
    <location>
        <begin position="350"/>
        <end position="595"/>
    </location>
</feature>
<dbReference type="GO" id="GO:0009002">
    <property type="term" value="F:serine-type D-Ala-D-Ala carboxypeptidase activity"/>
    <property type="evidence" value="ECO:0007669"/>
    <property type="project" value="UniProtKB-EC"/>
</dbReference>
<accession>A0A084GKD3</accession>
<keyword evidence="17" id="KW-1133">Transmembrane helix</keyword>
<dbReference type="GO" id="GO:0008955">
    <property type="term" value="F:peptidoglycan glycosyltransferase activity"/>
    <property type="evidence" value="ECO:0007669"/>
    <property type="project" value="UniProtKB-EC"/>
</dbReference>
<dbReference type="STRING" id="246786.GS18_0217505"/>
<dbReference type="InterPro" id="IPR012338">
    <property type="entry name" value="Beta-lactam/transpept-like"/>
</dbReference>
<evidence type="ECO:0000259" key="18">
    <source>
        <dbReference type="Pfam" id="PF00905"/>
    </source>
</evidence>
<keyword evidence="6" id="KW-0645">Protease</keyword>
<evidence type="ECO:0000256" key="15">
    <source>
        <dbReference type="ARBA" id="ARBA00034000"/>
    </source>
</evidence>
<evidence type="ECO:0000256" key="5">
    <source>
        <dbReference type="ARBA" id="ARBA00022645"/>
    </source>
</evidence>
<keyword evidence="5" id="KW-0121">Carboxypeptidase</keyword>
<dbReference type="InterPro" id="IPR001460">
    <property type="entry name" value="PCN-bd_Tpept"/>
</dbReference>
<dbReference type="PANTHER" id="PTHR32282">
    <property type="entry name" value="BINDING PROTEIN TRANSPEPTIDASE, PUTATIVE-RELATED"/>
    <property type="match status" value="1"/>
</dbReference>
<dbReference type="GO" id="GO:0006508">
    <property type="term" value="P:proteolysis"/>
    <property type="evidence" value="ECO:0007669"/>
    <property type="project" value="UniProtKB-KW"/>
</dbReference>
<dbReference type="GO" id="GO:0005886">
    <property type="term" value="C:plasma membrane"/>
    <property type="evidence" value="ECO:0007669"/>
    <property type="project" value="UniProtKB-SubCell"/>
</dbReference>
<comment type="caution">
    <text evidence="20">The sequence shown here is derived from an EMBL/GenBank/DDBJ whole genome shotgun (WGS) entry which is preliminary data.</text>
</comment>
<dbReference type="InterPro" id="IPR023346">
    <property type="entry name" value="Lysozyme-like_dom_sf"/>
</dbReference>
<evidence type="ECO:0000256" key="8">
    <source>
        <dbReference type="ARBA" id="ARBA00022679"/>
    </source>
</evidence>
<evidence type="ECO:0000313" key="20">
    <source>
        <dbReference type="EMBL" id="KEZ47795.1"/>
    </source>
</evidence>
<dbReference type="RefSeq" id="WP_029566626.1">
    <property type="nucleotide sequence ID" value="NZ_CP176757.1"/>
</dbReference>
<evidence type="ECO:0000256" key="11">
    <source>
        <dbReference type="ARBA" id="ARBA00022984"/>
    </source>
</evidence>
<feature type="transmembrane region" description="Helical" evidence="17">
    <location>
        <begin position="7"/>
        <end position="26"/>
    </location>
</feature>
<dbReference type="Pfam" id="PF00905">
    <property type="entry name" value="Transpeptidase"/>
    <property type="match status" value="1"/>
</dbReference>
<reference evidence="20 21" key="1">
    <citation type="journal article" date="2005" name="Int. J. Syst. Evol. Microbiol.">
        <title>Bacillus cibi sp. nov., isolated from jeotgal, a traditional Korean fermented seafood.</title>
        <authorList>
            <person name="Yoon J.H."/>
            <person name="Lee C.H."/>
            <person name="Oh T.K."/>
        </authorList>
    </citation>
    <scope>NUCLEOTIDE SEQUENCE [LARGE SCALE GENOMIC DNA]</scope>
    <source>
        <strain evidence="20 21">DSM 16189</strain>
    </source>
</reference>
<dbReference type="PANTHER" id="PTHR32282:SF11">
    <property type="entry name" value="PENICILLIN-BINDING PROTEIN 1B"/>
    <property type="match status" value="1"/>
</dbReference>
<evidence type="ECO:0000256" key="6">
    <source>
        <dbReference type="ARBA" id="ARBA00022670"/>
    </source>
</evidence>
<dbReference type="InterPro" id="IPR036950">
    <property type="entry name" value="PBP_transglycosylase"/>
</dbReference>
<sequence length="623" mass="70517">MTSLRSITGWICLLAMSPLLIFLFMLSGEEVKQVKAVSTVLEEQIPLTDIPMIQNSYILDQNGSIASEIVNSRENRRFVPLEEMPEAVKTIFIVSEDQRFYDHIGFDPAGMTRAVLVNAKNQSTDQGGSTITQQLARNVFLTHEKSYNRKLSELLYSYHLERTFSKEDILEGYLNAVYFHNGVYGVEMASQYYFSKPIGKLTLAQTAFISAIPNNPALYDPITRFENTKKRQERLLNELLEGKYITGEQYRAAAAEKIRINTQTRTDRYPDYITYVHDELKQLIAEEEGYTIKLSKADSAEKERLNEQLKIRVQDVLKSGVRIHTALDPTLQTRVSDAFKNHLTDPSVQGASVVIDHRSHEIKAMYGGKDYKKFDFNRAYQAYRQPGSAIKPLLDYVPYLETTGAGPNSMISAEPFCDKEYCPKNYDEKTYGRVTLETAFKRSYNTPAVRMMNEVGVEKAFSYLEPFKFSRIVKEDYRLPVSIGGFTYGFSPLELTQAYSAFGNDGVFSKSRAIKSVTDLEGNPLYKWKDEPVRVWQSATNTKMRALLTSVTESGTGTKANHPAAYTGGKTGTTNDYNDLWFAGLTDAYTAAVWIGKDKAESIESLSSAAPHQLIWRDITKNR</sequence>
<dbReference type="Proteomes" id="UP000028549">
    <property type="component" value="Unassembled WGS sequence"/>
</dbReference>
<dbReference type="EMBL" id="JNVC02000015">
    <property type="protein sequence ID" value="KEZ47795.1"/>
    <property type="molecule type" value="Genomic_DNA"/>
</dbReference>
<evidence type="ECO:0000256" key="2">
    <source>
        <dbReference type="ARBA" id="ARBA00007090"/>
    </source>
</evidence>
<dbReference type="AlphaFoldDB" id="A0A084GKD3"/>
<dbReference type="FunFam" id="1.10.3810.10:FF:000001">
    <property type="entry name" value="Penicillin-binding protein 1A"/>
    <property type="match status" value="1"/>
</dbReference>
<evidence type="ECO:0000256" key="14">
    <source>
        <dbReference type="ARBA" id="ARBA00023316"/>
    </source>
</evidence>
<comment type="catalytic activity">
    <reaction evidence="15">
        <text>Preferential cleavage: (Ac)2-L-Lys-D-Ala-|-D-Ala. Also transpeptidation of peptidyl-alanyl moieties that are N-acyl substituents of D-alanine.</text>
        <dbReference type="EC" id="3.4.16.4"/>
    </reaction>
</comment>
<evidence type="ECO:0000256" key="9">
    <source>
        <dbReference type="ARBA" id="ARBA00022801"/>
    </source>
</evidence>
<evidence type="ECO:0000256" key="1">
    <source>
        <dbReference type="ARBA" id="ARBA00004236"/>
    </source>
</evidence>
<keyword evidence="14" id="KW-0961">Cell wall biogenesis/degradation</keyword>
<keyword evidence="21" id="KW-1185">Reference proteome</keyword>
<keyword evidence="11" id="KW-0573">Peptidoglycan synthesis</keyword>
<organism evidence="20 21">
    <name type="scientific">Metabacillus indicus</name>
    <name type="common">Bacillus indicus</name>
    <dbReference type="NCBI Taxonomy" id="246786"/>
    <lineage>
        <taxon>Bacteria</taxon>
        <taxon>Bacillati</taxon>
        <taxon>Bacillota</taxon>
        <taxon>Bacilli</taxon>
        <taxon>Bacillales</taxon>
        <taxon>Bacillaceae</taxon>
        <taxon>Metabacillus</taxon>
    </lineage>
</organism>
<dbReference type="InterPro" id="IPR001264">
    <property type="entry name" value="Glyco_trans_51"/>
</dbReference>
<comment type="subcellular location">
    <subcellularLocation>
        <location evidence="1">Cell membrane</location>
    </subcellularLocation>
</comment>
<keyword evidence="9" id="KW-0378">Hydrolase</keyword>
<comment type="catalytic activity">
    <reaction evidence="16">
        <text>[GlcNAc-(1-&gt;4)-Mur2Ac(oyl-L-Ala-gamma-D-Glu-L-Lys-D-Ala-D-Ala)](n)-di-trans,octa-cis-undecaprenyl diphosphate + beta-D-GlcNAc-(1-&gt;4)-Mur2Ac(oyl-L-Ala-gamma-D-Glu-L-Lys-D-Ala-D-Ala)-di-trans,octa-cis-undecaprenyl diphosphate = [GlcNAc-(1-&gt;4)-Mur2Ac(oyl-L-Ala-gamma-D-Glu-L-Lys-D-Ala-D-Ala)](n+1)-di-trans,octa-cis-undecaprenyl diphosphate + di-trans,octa-cis-undecaprenyl diphosphate + H(+)</text>
        <dbReference type="Rhea" id="RHEA:23708"/>
        <dbReference type="Rhea" id="RHEA-COMP:9602"/>
        <dbReference type="Rhea" id="RHEA-COMP:9603"/>
        <dbReference type="ChEBI" id="CHEBI:15378"/>
        <dbReference type="ChEBI" id="CHEBI:58405"/>
        <dbReference type="ChEBI" id="CHEBI:60033"/>
        <dbReference type="ChEBI" id="CHEBI:78435"/>
        <dbReference type="EC" id="2.4.99.28"/>
    </reaction>
</comment>
<protein>
    <submittedName>
        <fullName evidence="20">Penicillin-binding protein</fullName>
    </submittedName>
</protein>
<dbReference type="Gene3D" id="1.10.3810.10">
    <property type="entry name" value="Biosynthetic peptidoglycan transglycosylase-like"/>
    <property type="match status" value="1"/>
</dbReference>
<evidence type="ECO:0000256" key="16">
    <source>
        <dbReference type="ARBA" id="ARBA00049902"/>
    </source>
</evidence>
<dbReference type="InterPro" id="IPR050396">
    <property type="entry name" value="Glycosyltr_51/Transpeptidase"/>
</dbReference>
<dbReference type="GO" id="GO:0008658">
    <property type="term" value="F:penicillin binding"/>
    <property type="evidence" value="ECO:0007669"/>
    <property type="project" value="InterPro"/>
</dbReference>
<evidence type="ECO:0000259" key="19">
    <source>
        <dbReference type="Pfam" id="PF00912"/>
    </source>
</evidence>
<evidence type="ECO:0000256" key="12">
    <source>
        <dbReference type="ARBA" id="ARBA00023136"/>
    </source>
</evidence>
<keyword evidence="10" id="KW-0133">Cell shape</keyword>
<keyword evidence="8" id="KW-0808">Transferase</keyword>
<dbReference type="OrthoDB" id="9766909at2"/>
<evidence type="ECO:0000256" key="4">
    <source>
        <dbReference type="ARBA" id="ARBA00022475"/>
    </source>
</evidence>
<evidence type="ECO:0000313" key="21">
    <source>
        <dbReference type="Proteomes" id="UP000028549"/>
    </source>
</evidence>
<evidence type="ECO:0000256" key="10">
    <source>
        <dbReference type="ARBA" id="ARBA00022960"/>
    </source>
</evidence>
<keyword evidence="12 17" id="KW-0472">Membrane</keyword>
<name>A0A084GKD3_METID</name>
<dbReference type="Pfam" id="PF00912">
    <property type="entry name" value="Transgly"/>
    <property type="match status" value="1"/>
</dbReference>
<evidence type="ECO:0000256" key="3">
    <source>
        <dbReference type="ARBA" id="ARBA00007739"/>
    </source>
</evidence>
<keyword evidence="17" id="KW-0812">Transmembrane</keyword>
<dbReference type="GO" id="GO:0030288">
    <property type="term" value="C:outer membrane-bounded periplasmic space"/>
    <property type="evidence" value="ECO:0007669"/>
    <property type="project" value="TreeGrafter"/>
</dbReference>
<dbReference type="SUPFAM" id="SSF53955">
    <property type="entry name" value="Lysozyme-like"/>
    <property type="match status" value="1"/>
</dbReference>
<gene>
    <name evidence="20" type="ORF">GS18_0217505</name>
</gene>
<dbReference type="GO" id="GO:0009252">
    <property type="term" value="P:peptidoglycan biosynthetic process"/>
    <property type="evidence" value="ECO:0007669"/>
    <property type="project" value="UniProtKB-KW"/>
</dbReference>
<feature type="domain" description="Glycosyl transferase family 51" evidence="19">
    <location>
        <begin position="65"/>
        <end position="238"/>
    </location>
</feature>
<evidence type="ECO:0000256" key="17">
    <source>
        <dbReference type="SAM" id="Phobius"/>
    </source>
</evidence>